<organism evidence="3 8">
    <name type="scientific">Bacteroides xylanisolvens</name>
    <dbReference type="NCBI Taxonomy" id="371601"/>
    <lineage>
        <taxon>Bacteria</taxon>
        <taxon>Pseudomonadati</taxon>
        <taxon>Bacteroidota</taxon>
        <taxon>Bacteroidia</taxon>
        <taxon>Bacteroidales</taxon>
        <taxon>Bacteroidaceae</taxon>
        <taxon>Bacteroides</taxon>
    </lineage>
</organism>
<dbReference type="EMBL" id="FNRP01000001">
    <property type="protein sequence ID" value="SDZ96288.1"/>
    <property type="molecule type" value="Genomic_DNA"/>
</dbReference>
<accession>A0A173XX83</accession>
<proteinExistence type="predicted"/>
<evidence type="ECO:0008006" key="11">
    <source>
        <dbReference type="Google" id="ProtNLM"/>
    </source>
</evidence>
<gene>
    <name evidence="3" type="ORF">DW075_17415</name>
    <name evidence="1" type="ORF">GA574_00230</name>
    <name evidence="2" type="ORF">GAZ43_12070</name>
    <name evidence="4" type="ORF">SAMN04487924_101178</name>
    <name evidence="5" type="ORF">SAMN05216250_10142</name>
</gene>
<evidence type="ECO:0000313" key="5">
    <source>
        <dbReference type="EMBL" id="SFM17745.1"/>
    </source>
</evidence>
<dbReference type="EMBL" id="WDCP01000024">
    <property type="protein sequence ID" value="KAB6339161.1"/>
    <property type="molecule type" value="Genomic_DNA"/>
</dbReference>
<dbReference type="Proteomes" id="UP000435059">
    <property type="component" value="Unassembled WGS sequence"/>
</dbReference>
<evidence type="ECO:0000313" key="4">
    <source>
        <dbReference type="EMBL" id="SDZ96288.1"/>
    </source>
</evidence>
<dbReference type="EMBL" id="QRNE01000112">
    <property type="protein sequence ID" value="RHK22933.1"/>
    <property type="molecule type" value="Genomic_DNA"/>
</dbReference>
<protein>
    <recommendedName>
        <fullName evidence="11">Outer membrane protein beta-barrel domain-containing protein</fullName>
    </recommendedName>
</protein>
<dbReference type="Proteomes" id="UP000285503">
    <property type="component" value="Unassembled WGS sequence"/>
</dbReference>
<dbReference type="PROSITE" id="PS51257">
    <property type="entry name" value="PROKAR_LIPOPROTEIN"/>
    <property type="match status" value="1"/>
</dbReference>
<reference evidence="3 8" key="2">
    <citation type="submission" date="2018-08" db="EMBL/GenBank/DDBJ databases">
        <title>A genome reference for cultivated species of the human gut microbiota.</title>
        <authorList>
            <person name="Zou Y."/>
            <person name="Xue W."/>
            <person name="Luo G."/>
        </authorList>
    </citation>
    <scope>NUCLEOTIDE SEQUENCE [LARGE SCALE GENOMIC DNA]</scope>
    <source>
        <strain evidence="3 8">AF46-11NS</strain>
    </source>
</reference>
<dbReference type="AlphaFoldDB" id="A0A173XX83"/>
<evidence type="ECO:0000313" key="1">
    <source>
        <dbReference type="EMBL" id="KAB6091713.1"/>
    </source>
</evidence>
<dbReference type="Proteomes" id="UP000183766">
    <property type="component" value="Unassembled WGS sequence"/>
</dbReference>
<keyword evidence="9" id="KW-1185">Reference proteome</keyword>
<evidence type="ECO:0000313" key="7">
    <source>
        <dbReference type="Proteomes" id="UP000183766"/>
    </source>
</evidence>
<evidence type="ECO:0000313" key="10">
    <source>
        <dbReference type="Proteomes" id="UP000438288"/>
    </source>
</evidence>
<dbReference type="EMBL" id="FOUM01000001">
    <property type="protein sequence ID" value="SFM17745.1"/>
    <property type="molecule type" value="Genomic_DNA"/>
</dbReference>
<dbReference type="SUPFAM" id="SSF56925">
    <property type="entry name" value="OMPA-like"/>
    <property type="match status" value="1"/>
</dbReference>
<dbReference type="InterPro" id="IPR011250">
    <property type="entry name" value="OMP/PagP_B-barrel"/>
</dbReference>
<name>A0A173XX83_9BACE</name>
<evidence type="ECO:0000313" key="9">
    <source>
        <dbReference type="Proteomes" id="UP000435059"/>
    </source>
</evidence>
<dbReference type="Proteomes" id="UP000438288">
    <property type="component" value="Unassembled WGS sequence"/>
</dbReference>
<evidence type="ECO:0000313" key="2">
    <source>
        <dbReference type="EMBL" id="KAB6339161.1"/>
    </source>
</evidence>
<reference evidence="6 7" key="1">
    <citation type="submission" date="2016-10" db="EMBL/GenBank/DDBJ databases">
        <authorList>
            <person name="de Groot N.N."/>
        </authorList>
    </citation>
    <scope>NUCLEOTIDE SEQUENCE [LARGE SCALE GENOMIC DNA]</scope>
    <source>
        <strain evidence="5 7">NLAE-zl-C202</strain>
        <strain evidence="4 6">NLAE-zl-G339</strain>
    </source>
</reference>
<evidence type="ECO:0000313" key="6">
    <source>
        <dbReference type="Proteomes" id="UP000183040"/>
    </source>
</evidence>
<dbReference type="RefSeq" id="WP_055234436.1">
    <property type="nucleotide sequence ID" value="NZ_CP045612.1"/>
</dbReference>
<evidence type="ECO:0000313" key="8">
    <source>
        <dbReference type="Proteomes" id="UP000285503"/>
    </source>
</evidence>
<sequence length="217" mass="24873">MNQTPVKAILLLIVFTLSCHTRLFSQRDFERHEFSFHAGYGVMFHNPPTLTLSTHSYQRTLAQGVSWDGQYHFRPLKRFVFGGIYTGFSSKGSHLEGKDHLWIHFIGTQIGMCNANTKHWQIRVTTGPGGVILRNNSEVFGNTRKVRAFTIGLLTNANLTYKLNPNLGVSLGVQYMYSELLRMRTYYHEEKVTVKLNSNDDVNLTRLNITTGLSYYF</sequence>
<dbReference type="Proteomes" id="UP000183040">
    <property type="component" value="Unassembled WGS sequence"/>
</dbReference>
<dbReference type="EMBL" id="WDES01000001">
    <property type="protein sequence ID" value="KAB6091713.1"/>
    <property type="molecule type" value="Genomic_DNA"/>
</dbReference>
<evidence type="ECO:0000313" key="3">
    <source>
        <dbReference type="EMBL" id="RHK22933.1"/>
    </source>
</evidence>
<reference evidence="9 10" key="3">
    <citation type="journal article" date="2019" name="Nat. Med.">
        <title>A library of human gut bacterial isolates paired with longitudinal multiomics data enables mechanistic microbiome research.</title>
        <authorList>
            <person name="Poyet M."/>
            <person name="Groussin M."/>
            <person name="Gibbons S.M."/>
            <person name="Avila-Pacheco J."/>
            <person name="Jiang X."/>
            <person name="Kearney S.M."/>
            <person name="Perrotta A.R."/>
            <person name="Berdy B."/>
            <person name="Zhao S."/>
            <person name="Lieberman T.D."/>
            <person name="Swanson P.K."/>
            <person name="Smith M."/>
            <person name="Roesemann S."/>
            <person name="Alexander J.E."/>
            <person name="Rich S.A."/>
            <person name="Livny J."/>
            <person name="Vlamakis H."/>
            <person name="Clish C."/>
            <person name="Bullock K."/>
            <person name="Deik A."/>
            <person name="Scott J."/>
            <person name="Pierce K.A."/>
            <person name="Xavier R.J."/>
            <person name="Alm E.J."/>
        </authorList>
    </citation>
    <scope>NUCLEOTIDE SEQUENCE [LARGE SCALE GENOMIC DNA]</scope>
    <source>
        <strain evidence="2 10">BIOML-A16</strain>
        <strain evidence="1 9">BIOML-A74</strain>
    </source>
</reference>